<dbReference type="InterPro" id="IPR022030">
    <property type="entry name" value="SF3A1_dom"/>
</dbReference>
<dbReference type="CDD" id="cd01800">
    <property type="entry name" value="Ubl_SF3a120"/>
    <property type="match status" value="1"/>
</dbReference>
<name>A0A1X7UL08_AMPQE</name>
<dbReference type="GO" id="GO:0071004">
    <property type="term" value="C:U2-type prespliceosome"/>
    <property type="evidence" value="ECO:0007669"/>
    <property type="project" value="TreeGrafter"/>
</dbReference>
<evidence type="ECO:0000256" key="5">
    <source>
        <dbReference type="ARBA" id="ARBA00022728"/>
    </source>
</evidence>
<keyword evidence="2" id="KW-1017">Isopeptide bond</keyword>
<keyword evidence="6" id="KW-0677">Repeat</keyword>
<organism evidence="17">
    <name type="scientific">Amphimedon queenslandica</name>
    <name type="common">Sponge</name>
    <dbReference type="NCBI Taxonomy" id="400682"/>
    <lineage>
        <taxon>Eukaryota</taxon>
        <taxon>Metazoa</taxon>
        <taxon>Porifera</taxon>
        <taxon>Demospongiae</taxon>
        <taxon>Heteroscleromorpha</taxon>
        <taxon>Haplosclerida</taxon>
        <taxon>Niphatidae</taxon>
        <taxon>Amphimedon</taxon>
    </lineage>
</organism>
<feature type="domain" description="SURP motif" evidence="16">
    <location>
        <begin position="143"/>
        <end position="185"/>
    </location>
</feature>
<dbReference type="InterPro" id="IPR029071">
    <property type="entry name" value="Ubiquitin-like_domsf"/>
</dbReference>
<keyword evidence="4" id="KW-0507">mRNA processing</keyword>
<dbReference type="Gene3D" id="3.10.20.90">
    <property type="entry name" value="Phosphatidylinositol 3-kinase Catalytic Subunit, Chain A, domain 1"/>
    <property type="match status" value="1"/>
</dbReference>
<keyword evidence="7" id="KW-0832">Ubl conjugation</keyword>
<evidence type="ECO:0000256" key="12">
    <source>
        <dbReference type="ARBA" id="ARBA00061882"/>
    </source>
</evidence>
<evidence type="ECO:0000259" key="15">
    <source>
        <dbReference type="PROSITE" id="PS50053"/>
    </source>
</evidence>
<evidence type="ECO:0000256" key="1">
    <source>
        <dbReference type="ARBA" id="ARBA00004324"/>
    </source>
</evidence>
<dbReference type="Proteomes" id="UP000007879">
    <property type="component" value="Unassembled WGS sequence"/>
</dbReference>
<evidence type="ECO:0000256" key="6">
    <source>
        <dbReference type="ARBA" id="ARBA00022737"/>
    </source>
</evidence>
<dbReference type="FunFam" id="1.10.10.790:FF:000001">
    <property type="entry name" value="Splicing factor 3a, subunit 1"/>
    <property type="match status" value="1"/>
</dbReference>
<keyword evidence="10" id="KW-0539">Nucleus</keyword>
<accession>A0A1X7UL08</accession>
<dbReference type="Pfam" id="PF12230">
    <property type="entry name" value="PRP21_like_P"/>
    <property type="match status" value="1"/>
</dbReference>
<evidence type="ECO:0000256" key="3">
    <source>
        <dbReference type="ARBA" id="ARBA00022553"/>
    </source>
</evidence>
<dbReference type="InParanoid" id="A0A1X7UL08"/>
<feature type="domain" description="SURP motif" evidence="16">
    <location>
        <begin position="38"/>
        <end position="80"/>
    </location>
</feature>
<dbReference type="GO" id="GO:0000381">
    <property type="term" value="P:regulation of alternative mRNA splicing, via spliceosome"/>
    <property type="evidence" value="ECO:0007669"/>
    <property type="project" value="TreeGrafter"/>
</dbReference>
<dbReference type="eggNOG" id="KOG0007">
    <property type="taxonomic scope" value="Eukaryota"/>
</dbReference>
<dbReference type="Pfam" id="PF00240">
    <property type="entry name" value="ubiquitin"/>
    <property type="match status" value="1"/>
</dbReference>
<dbReference type="Gene3D" id="1.10.10.790">
    <property type="entry name" value="Surp module"/>
    <property type="match status" value="2"/>
</dbReference>
<feature type="region of interest" description="Disordered" evidence="14">
    <location>
        <begin position="1"/>
        <end position="23"/>
    </location>
</feature>
<evidence type="ECO:0000313" key="18">
    <source>
        <dbReference type="Proteomes" id="UP000007879"/>
    </source>
</evidence>
<keyword evidence="9" id="KW-0508">mRNA splicing</keyword>
<dbReference type="STRING" id="400682.A0A1X7UL08"/>
<dbReference type="FunCoup" id="A0A1X7UL08">
    <property type="interactions" value="1110"/>
</dbReference>
<dbReference type="PANTHER" id="PTHR15316:SF1">
    <property type="entry name" value="SPLICING FACTOR 3A SUBUNIT 1"/>
    <property type="match status" value="1"/>
</dbReference>
<dbReference type="PROSITE" id="PS50128">
    <property type="entry name" value="SURP"/>
    <property type="match status" value="2"/>
</dbReference>
<comment type="subunit">
    <text evidence="12">Component of the 17S U2 SnRNP complex, a ribonucleoprotein complex that contains small nuclear RNA (snRNA) U2 and a number of specific proteins. Part of the SF3A subcomplex of the 17S U2 SnRNP complex which is composed of three subunits; SF3A3/SAP61, SF3A2/SAP62 and SF3A1/SAP114. SF3A associates with the splicing factor SF3B and a 12S RNA unit to form the mature 17S U2 small nuclear ribonucleoprotein complex (17S U2 snRNP). SF3A1 functions as a scaffold that interacts directly with both SF3A2 and SF3A3. Identified in the spliceosome 'E' complex, a precursor of the spliceosome 'A' complex. Identified in the spliceosome 'A' and 'B' complexes. Identified in the spliceosome 'C' complex. Interacts with P2RX6; resulting in a reduction of the splicing activity.</text>
</comment>
<dbReference type="EnsemblMetazoa" id="Aqu2.1.28184_001">
    <property type="protein sequence ID" value="Aqu2.1.28184_001"/>
    <property type="gene ID" value="Aqu2.1.28184"/>
</dbReference>
<evidence type="ECO:0000256" key="11">
    <source>
        <dbReference type="ARBA" id="ARBA00060058"/>
    </source>
</evidence>
<evidence type="ECO:0000256" key="8">
    <source>
        <dbReference type="ARBA" id="ARBA00022990"/>
    </source>
</evidence>
<keyword evidence="3" id="KW-0597">Phosphoprotein</keyword>
<dbReference type="EnsemblMetazoa" id="XM_019998156.1">
    <property type="protein sequence ID" value="XP_019853715.1"/>
    <property type="gene ID" value="LOC100632925"/>
</dbReference>
<dbReference type="InterPro" id="IPR035563">
    <property type="entry name" value="SF3As1_ubi"/>
</dbReference>
<dbReference type="FunFam" id="3.10.20.90:FF:000091">
    <property type="entry name" value="Splicing factor 3A subunit 1"/>
    <property type="match status" value="1"/>
</dbReference>
<dbReference type="AlphaFoldDB" id="A0A1X7UL08"/>
<dbReference type="FunFam" id="1.10.10.790:FF:000002">
    <property type="entry name" value="Splicing factor 3A subunit 1"/>
    <property type="match status" value="1"/>
</dbReference>
<dbReference type="SMART" id="SM00648">
    <property type="entry name" value="SWAP"/>
    <property type="match status" value="2"/>
</dbReference>
<dbReference type="Pfam" id="PF01805">
    <property type="entry name" value="Surp"/>
    <property type="match status" value="2"/>
</dbReference>
<evidence type="ECO:0000256" key="7">
    <source>
        <dbReference type="ARBA" id="ARBA00022843"/>
    </source>
</evidence>
<dbReference type="PROSITE" id="PS50053">
    <property type="entry name" value="UBIQUITIN_2"/>
    <property type="match status" value="1"/>
</dbReference>
<dbReference type="SMART" id="SM00213">
    <property type="entry name" value="UBQ"/>
    <property type="match status" value="1"/>
</dbReference>
<reference evidence="18" key="1">
    <citation type="journal article" date="2010" name="Nature">
        <title>The Amphimedon queenslandica genome and the evolution of animal complexity.</title>
        <authorList>
            <person name="Srivastava M."/>
            <person name="Simakov O."/>
            <person name="Chapman J."/>
            <person name="Fahey B."/>
            <person name="Gauthier M.E."/>
            <person name="Mitros T."/>
            <person name="Richards G.S."/>
            <person name="Conaco C."/>
            <person name="Dacre M."/>
            <person name="Hellsten U."/>
            <person name="Larroux C."/>
            <person name="Putnam N.H."/>
            <person name="Stanke M."/>
            <person name="Adamska M."/>
            <person name="Darling A."/>
            <person name="Degnan S.M."/>
            <person name="Oakley T.H."/>
            <person name="Plachetzki D.C."/>
            <person name="Zhai Y."/>
            <person name="Adamski M."/>
            <person name="Calcino A."/>
            <person name="Cummins S.F."/>
            <person name="Goodstein D.M."/>
            <person name="Harris C."/>
            <person name="Jackson D.J."/>
            <person name="Leys S.P."/>
            <person name="Shu S."/>
            <person name="Woodcroft B.J."/>
            <person name="Vervoort M."/>
            <person name="Kosik K.S."/>
            <person name="Manning G."/>
            <person name="Degnan B.M."/>
            <person name="Rokhsar D.S."/>
        </authorList>
    </citation>
    <scope>NUCLEOTIDE SEQUENCE [LARGE SCALE GENOMIC DNA]</scope>
</reference>
<protein>
    <recommendedName>
        <fullName evidence="13">Splicing factor 3A subunit 1</fullName>
    </recommendedName>
</protein>
<sequence>MPEIVEQQPQDDGGEGEKKKESKAVVGIIYPPPEVRNIVDKTADFVARNGPEFEGRIRLNEANNTKFNFLNFGDPYHAYYQHKIKEIKEGVSQEASMETSKAAPRPTVQPVTIVTEPEIPKEPPPEWEFMAEPPAISRRHLDIVKLTAQFVARNGAHFMDQLMMREQKNETFDFLRRNHILFSYFTKLVEQYSKVLMPSYSQTEKLRQLAEHPLGVSELMDQVNTRVVWQQYQDREKRKAEEQAEKERVEYAQIDWHDFIIVETINFRESEAGYLPPPIQPSQLAARLLQQQKYDRQEEENNEVEEIEMEVEEQAMEEEAPSIESQSTVATPSLPPSVPALPSGTSNVKIRKDYNPKASAATTSQQLLVSPITGEKVPADKLEEHMRHALLDPRWVDVRKKKIEDRQQEEEVFAEGLNIASNIRHLAKKRTDIFGMEETVIGQEIGEEPQSRQPASLQWDGYTASVEKTKQLAQLAVAKGGPITQSDPDMEKIGPRVPGSNPIPSPVPPPKQIIREIPKPPPVIDQLPKPLLPTPPPMQGFIPAPAMIPHPMPHPFIHPAPPVEPPAAKKPKSDIDNLIPENQFIASHPGPVTFTVLVPNVGERSEWPLNGQNLSISLPITDPVSVIKSKIADELGMPPGKQKLQIGTLFIKDSNTLGFYNVTSETVVLLGLKERGGRKK</sequence>
<dbReference type="InterPro" id="IPR035967">
    <property type="entry name" value="SWAP/Surp_sf"/>
</dbReference>
<gene>
    <name evidence="17" type="primary">100632925</name>
</gene>
<feature type="domain" description="Ubiquitin-like" evidence="15">
    <location>
        <begin position="594"/>
        <end position="677"/>
    </location>
</feature>
<dbReference type="PANTHER" id="PTHR15316">
    <property type="entry name" value="SPLICEOSOME ASSOCIATED PROTEIN 114/SWAP SPLICING FACTOR-RELATED"/>
    <property type="match status" value="1"/>
</dbReference>
<keyword evidence="5" id="KW-0747">Spliceosome</keyword>
<evidence type="ECO:0000259" key="16">
    <source>
        <dbReference type="PROSITE" id="PS50128"/>
    </source>
</evidence>
<evidence type="ECO:0000256" key="9">
    <source>
        <dbReference type="ARBA" id="ARBA00023187"/>
    </source>
</evidence>
<dbReference type="SUPFAM" id="SSF109905">
    <property type="entry name" value="Surp module (SWAP domain)"/>
    <property type="match status" value="2"/>
</dbReference>
<comment type="subcellular location">
    <subcellularLocation>
        <location evidence="1">Nucleus speckle</location>
    </subcellularLocation>
</comment>
<evidence type="ECO:0000256" key="4">
    <source>
        <dbReference type="ARBA" id="ARBA00022664"/>
    </source>
</evidence>
<dbReference type="GO" id="GO:0016607">
    <property type="term" value="C:nuclear speck"/>
    <property type="evidence" value="ECO:0007669"/>
    <property type="project" value="UniProtKB-SubCell"/>
</dbReference>
<dbReference type="KEGG" id="aqu:100632925"/>
<keyword evidence="8" id="KW-0007">Acetylation</keyword>
<keyword evidence="18" id="KW-1185">Reference proteome</keyword>
<evidence type="ECO:0000256" key="2">
    <source>
        <dbReference type="ARBA" id="ARBA00022499"/>
    </source>
</evidence>
<dbReference type="GO" id="GO:0005686">
    <property type="term" value="C:U2 snRNP"/>
    <property type="evidence" value="ECO:0007669"/>
    <property type="project" value="TreeGrafter"/>
</dbReference>
<proteinExistence type="predicted"/>
<feature type="region of interest" description="Disordered" evidence="14">
    <location>
        <begin position="313"/>
        <end position="350"/>
    </location>
</feature>
<dbReference type="InterPro" id="IPR045146">
    <property type="entry name" value="SF3A1"/>
</dbReference>
<dbReference type="GO" id="GO:0003723">
    <property type="term" value="F:RNA binding"/>
    <property type="evidence" value="ECO:0007669"/>
    <property type="project" value="InterPro"/>
</dbReference>
<evidence type="ECO:0000313" key="17">
    <source>
        <dbReference type="EnsemblMetazoa" id="Aqu2.1.28184_001"/>
    </source>
</evidence>
<comment type="function">
    <text evidence="11">Component of the 17S U2 SnRNP complex of the spliceosome, a large ribonucleoprotein complex that removes introns from transcribed pre-mRNAs. The 17S U2 SnRNP complex (1) directly participates in early spliceosome assembly and (2) mediates recognition of the intron branch site during pre-mRNA splicing by promoting the selection of the pre-mRNA branch-site adenosine, the nucleophile for the first step of splicing. Within the 17S U2 SnRNP complex, SF3A1 is part of the SF3A subcomplex that contributes to the assembly of the 17S U2 snRNP, and the subsequent assembly of the pre-spliceosome 'E' complex and the pre-catalytic spliceosome 'A' complex. Involved in pre-mRNA splicing as a component of pre-catalytic spliceosome 'B' complexes.</text>
</comment>
<dbReference type="OrthoDB" id="447637at2759"/>
<reference evidence="17" key="2">
    <citation type="submission" date="2017-05" db="UniProtKB">
        <authorList>
            <consortium name="EnsemblMetazoa"/>
        </authorList>
    </citation>
    <scope>IDENTIFICATION</scope>
</reference>
<dbReference type="SUPFAM" id="SSF54236">
    <property type="entry name" value="Ubiquitin-like"/>
    <property type="match status" value="1"/>
</dbReference>
<evidence type="ECO:0000256" key="14">
    <source>
        <dbReference type="SAM" id="MobiDB-lite"/>
    </source>
</evidence>
<dbReference type="InterPro" id="IPR000061">
    <property type="entry name" value="Surp"/>
</dbReference>
<dbReference type="InterPro" id="IPR000626">
    <property type="entry name" value="Ubiquitin-like_dom"/>
</dbReference>
<dbReference type="GO" id="GO:0071013">
    <property type="term" value="C:catalytic step 2 spliceosome"/>
    <property type="evidence" value="ECO:0007669"/>
    <property type="project" value="TreeGrafter"/>
</dbReference>
<evidence type="ECO:0000256" key="10">
    <source>
        <dbReference type="ARBA" id="ARBA00023242"/>
    </source>
</evidence>
<evidence type="ECO:0000256" key="13">
    <source>
        <dbReference type="ARBA" id="ARBA00074916"/>
    </source>
</evidence>
<dbReference type="GO" id="GO:0045292">
    <property type="term" value="P:mRNA cis splicing, via spliceosome"/>
    <property type="evidence" value="ECO:0007669"/>
    <property type="project" value="InterPro"/>
</dbReference>